<gene>
    <name evidence="13" type="primary">Necator_chrIV.g14466</name>
    <name evidence="13" type="ORF">RB195_001172</name>
</gene>
<keyword evidence="6 12" id="KW-1133">Transmembrane helix</keyword>
<keyword evidence="14" id="KW-1185">Reference proteome</keyword>
<protein>
    <recommendedName>
        <fullName evidence="3">Transmembrane protein 231</fullName>
    </recommendedName>
</protein>
<evidence type="ECO:0000256" key="11">
    <source>
        <dbReference type="ARBA" id="ARBA00024803"/>
    </source>
</evidence>
<organism evidence="13 14">
    <name type="scientific">Necator americanus</name>
    <name type="common">Human hookworm</name>
    <dbReference type="NCBI Taxonomy" id="51031"/>
    <lineage>
        <taxon>Eukaryota</taxon>
        <taxon>Metazoa</taxon>
        <taxon>Ecdysozoa</taxon>
        <taxon>Nematoda</taxon>
        <taxon>Chromadorea</taxon>
        <taxon>Rhabditida</taxon>
        <taxon>Rhabditina</taxon>
        <taxon>Rhabditomorpha</taxon>
        <taxon>Strongyloidea</taxon>
        <taxon>Ancylostomatidae</taxon>
        <taxon>Bunostominae</taxon>
        <taxon>Necator</taxon>
    </lineage>
</organism>
<evidence type="ECO:0000313" key="14">
    <source>
        <dbReference type="Proteomes" id="UP001303046"/>
    </source>
</evidence>
<evidence type="ECO:0000256" key="7">
    <source>
        <dbReference type="ARBA" id="ARBA00023069"/>
    </source>
</evidence>
<keyword evidence="8 12" id="KW-0472">Membrane</keyword>
<keyword evidence="9" id="KW-0325">Glycoprotein</keyword>
<keyword evidence="5 12" id="KW-0812">Transmembrane</keyword>
<evidence type="ECO:0000256" key="12">
    <source>
        <dbReference type="SAM" id="Phobius"/>
    </source>
</evidence>
<dbReference type="PANTHER" id="PTHR14605">
    <property type="entry name" value="CHST5 PROTEIN"/>
    <property type="match status" value="1"/>
</dbReference>
<evidence type="ECO:0000313" key="13">
    <source>
        <dbReference type="EMBL" id="KAK6748385.1"/>
    </source>
</evidence>
<comment type="function">
    <text evidence="11">Transmembrane component of the tectonic-like complex, a complex localized at the transition zone of primary cilia and acting as a barrier that prevents diffusion of transmembrane proteins between the cilia and plasma membranes. Required for ciliogenesis and sonic hedgehog/SHH signaling.</text>
</comment>
<proteinExistence type="inferred from homology"/>
<dbReference type="EMBL" id="JAVFWL010000004">
    <property type="protein sequence ID" value="KAK6748385.1"/>
    <property type="molecule type" value="Genomic_DNA"/>
</dbReference>
<comment type="similarity">
    <text evidence="2">Belongs to the TMEM231 family.</text>
</comment>
<keyword evidence="7" id="KW-0969">Cilium</keyword>
<name>A0ABR1DD03_NECAM</name>
<evidence type="ECO:0000256" key="4">
    <source>
        <dbReference type="ARBA" id="ARBA00022475"/>
    </source>
</evidence>
<evidence type="ECO:0000256" key="3">
    <source>
        <dbReference type="ARBA" id="ARBA00015087"/>
    </source>
</evidence>
<keyword evidence="10" id="KW-0966">Cell projection</keyword>
<evidence type="ECO:0000256" key="2">
    <source>
        <dbReference type="ARBA" id="ARBA00009082"/>
    </source>
</evidence>
<feature type="transmembrane region" description="Helical" evidence="12">
    <location>
        <begin position="20"/>
        <end position="43"/>
    </location>
</feature>
<evidence type="ECO:0000256" key="8">
    <source>
        <dbReference type="ARBA" id="ARBA00023136"/>
    </source>
</evidence>
<evidence type="ECO:0000256" key="9">
    <source>
        <dbReference type="ARBA" id="ARBA00023180"/>
    </source>
</evidence>
<comment type="subcellular location">
    <subcellularLocation>
        <location evidence="1">Cell projection</location>
        <location evidence="1">Cilium membrane</location>
        <topology evidence="1">Multi-pass membrane protein</topology>
    </subcellularLocation>
</comment>
<comment type="caution">
    <text evidence="13">The sequence shown here is derived from an EMBL/GenBank/DDBJ whole genome shotgun (WGS) entry which is preliminary data.</text>
</comment>
<evidence type="ECO:0000256" key="6">
    <source>
        <dbReference type="ARBA" id="ARBA00022989"/>
    </source>
</evidence>
<accession>A0ABR1DD03</accession>
<evidence type="ECO:0000256" key="10">
    <source>
        <dbReference type="ARBA" id="ARBA00023273"/>
    </source>
</evidence>
<evidence type="ECO:0000256" key="1">
    <source>
        <dbReference type="ARBA" id="ARBA00004272"/>
    </source>
</evidence>
<keyword evidence="4" id="KW-1003">Cell membrane</keyword>
<reference evidence="13 14" key="1">
    <citation type="submission" date="2023-08" db="EMBL/GenBank/DDBJ databases">
        <title>A Necator americanus chromosomal reference genome.</title>
        <authorList>
            <person name="Ilik V."/>
            <person name="Petrzelkova K.J."/>
            <person name="Pardy F."/>
            <person name="Fuh T."/>
            <person name="Niatou-Singa F.S."/>
            <person name="Gouil Q."/>
            <person name="Baker L."/>
            <person name="Ritchie M.E."/>
            <person name="Jex A.R."/>
            <person name="Gazzola D."/>
            <person name="Li H."/>
            <person name="Toshio Fujiwara R."/>
            <person name="Zhan B."/>
            <person name="Aroian R.V."/>
            <person name="Pafco B."/>
            <person name="Schwarz E.M."/>
        </authorList>
    </citation>
    <scope>NUCLEOTIDE SEQUENCE [LARGE SCALE GENOMIC DNA]</scope>
    <source>
        <strain evidence="13 14">Aroian</strain>
        <tissue evidence="13">Whole animal</tissue>
    </source>
</reference>
<dbReference type="PANTHER" id="PTHR14605:SF1">
    <property type="entry name" value="TRANSMEMBRANE PROTEIN 231"/>
    <property type="match status" value="1"/>
</dbReference>
<sequence>MVYEVVFRQPLYRVYSASHISIAYMVKILFDAIRVLLPLVIIFSTHGLWKKTGAYRERPKVTFEEQYLVVLQSNDGWLFSSTLPVLNSADPSHFSVSQIEYQWIQGYEDDDQLLLDIWIPTSNRSFNNFVYFVFFRYHLEYHSAVEAEIVLYDSIRLPDDTQSILVLGRMAADQKQPFRWRECYQLLDPKRRDVEHYKPNEIAARITRQGFNARLDRKIQIYGDNKEEDDRRFHLKLDILISEDEFIYRTDIWELLKWAAVQYLTAFVLVHYIVNRFLTSLFESSKATTSSEINALAIKSRQV</sequence>
<dbReference type="Proteomes" id="UP001303046">
    <property type="component" value="Unassembled WGS sequence"/>
</dbReference>
<evidence type="ECO:0000256" key="5">
    <source>
        <dbReference type="ARBA" id="ARBA00022692"/>
    </source>
</evidence>
<dbReference type="Pfam" id="PF10149">
    <property type="entry name" value="TM231"/>
    <property type="match status" value="1"/>
</dbReference>
<dbReference type="InterPro" id="IPR019306">
    <property type="entry name" value="TMEM231"/>
</dbReference>